<sequence>MEGVRMRRTPVRNEVADGRGSAVGTAARPLRSLLAYSQSATLLGSGEHCPALSGLTRCPARPATRGSHVLVDEVSGPACGTSMRKDREGTVPELHDRSEER</sequence>
<dbReference type="EMBL" id="BAABHS010000019">
    <property type="protein sequence ID" value="GAA4977429.1"/>
    <property type="molecule type" value="Genomic_DNA"/>
</dbReference>
<evidence type="ECO:0000256" key="1">
    <source>
        <dbReference type="SAM" id="MobiDB-lite"/>
    </source>
</evidence>
<feature type="region of interest" description="Disordered" evidence="1">
    <location>
        <begin position="1"/>
        <end position="24"/>
    </location>
</feature>
<comment type="caution">
    <text evidence="2">The sequence shown here is derived from an EMBL/GenBank/DDBJ whole genome shotgun (WGS) entry which is preliminary data.</text>
</comment>
<reference evidence="3" key="1">
    <citation type="journal article" date="2019" name="Int. J. Syst. Evol. Microbiol.">
        <title>The Global Catalogue of Microorganisms (GCM) 10K type strain sequencing project: providing services to taxonomists for standard genome sequencing and annotation.</title>
        <authorList>
            <consortium name="The Broad Institute Genomics Platform"/>
            <consortium name="The Broad Institute Genome Sequencing Center for Infectious Disease"/>
            <person name="Wu L."/>
            <person name="Ma J."/>
        </authorList>
    </citation>
    <scope>NUCLEOTIDE SEQUENCE [LARGE SCALE GENOMIC DNA]</scope>
    <source>
        <strain evidence="3">JCM 17986</strain>
    </source>
</reference>
<proteinExistence type="predicted"/>
<feature type="compositionally biased region" description="Basic and acidic residues" evidence="1">
    <location>
        <begin position="83"/>
        <end position="101"/>
    </location>
</feature>
<accession>A0ABP9HS94</accession>
<gene>
    <name evidence="2" type="ORF">GCM10023205_51200</name>
</gene>
<evidence type="ECO:0000313" key="3">
    <source>
        <dbReference type="Proteomes" id="UP001500466"/>
    </source>
</evidence>
<keyword evidence="3" id="KW-1185">Reference proteome</keyword>
<organism evidence="2 3">
    <name type="scientific">Yinghuangia aomiensis</name>
    <dbReference type="NCBI Taxonomy" id="676205"/>
    <lineage>
        <taxon>Bacteria</taxon>
        <taxon>Bacillati</taxon>
        <taxon>Actinomycetota</taxon>
        <taxon>Actinomycetes</taxon>
        <taxon>Kitasatosporales</taxon>
        <taxon>Streptomycetaceae</taxon>
        <taxon>Yinghuangia</taxon>
    </lineage>
</organism>
<protein>
    <submittedName>
        <fullName evidence="2">Uncharacterized protein</fullName>
    </submittedName>
</protein>
<name>A0ABP9HS94_9ACTN</name>
<dbReference type="Proteomes" id="UP001500466">
    <property type="component" value="Unassembled WGS sequence"/>
</dbReference>
<evidence type="ECO:0000313" key="2">
    <source>
        <dbReference type="EMBL" id="GAA4977429.1"/>
    </source>
</evidence>
<feature type="region of interest" description="Disordered" evidence="1">
    <location>
        <begin position="74"/>
        <end position="101"/>
    </location>
</feature>
<feature type="compositionally biased region" description="Basic residues" evidence="1">
    <location>
        <begin position="1"/>
        <end position="10"/>
    </location>
</feature>